<evidence type="ECO:0000256" key="1">
    <source>
        <dbReference type="ARBA" id="ARBA00005623"/>
    </source>
</evidence>
<proteinExistence type="inferred from homology"/>
<dbReference type="InterPro" id="IPR009014">
    <property type="entry name" value="Transketo_C/PFOR_II"/>
</dbReference>
<dbReference type="SUPFAM" id="SSF52922">
    <property type="entry name" value="TK C-terminal domain-like"/>
    <property type="match status" value="1"/>
</dbReference>
<keyword evidence="5" id="KW-1185">Reference proteome</keyword>
<feature type="domain" description="Xylulose 5-phosphate/Fructose 6-phosphate phosphoketolase C-terminal" evidence="3">
    <location>
        <begin position="5"/>
        <end position="209"/>
    </location>
</feature>
<dbReference type="Pfam" id="PF09363">
    <property type="entry name" value="XFP_C"/>
    <property type="match status" value="1"/>
</dbReference>
<name>A0A0U5CDS5_ASPCI</name>
<dbReference type="PANTHER" id="PTHR31273:SF1">
    <property type="entry name" value="PHOSPHOKETOLASE-RELATED"/>
    <property type="match status" value="1"/>
</dbReference>
<dbReference type="InterPro" id="IPR005593">
    <property type="entry name" value="Xul5P/Fru6P_PKetolase"/>
</dbReference>
<reference evidence="5" key="1">
    <citation type="journal article" date="2016" name="Genome Announc.">
        <title>Draft genome sequences of fungus Aspergillus calidoustus.</title>
        <authorList>
            <person name="Horn F."/>
            <person name="Linde J."/>
            <person name="Mattern D.J."/>
            <person name="Walther G."/>
            <person name="Guthke R."/>
            <person name="Scherlach K."/>
            <person name="Martin K."/>
            <person name="Brakhage A.A."/>
            <person name="Petzke L."/>
            <person name="Valiante V."/>
        </authorList>
    </citation>
    <scope>NUCLEOTIDE SEQUENCE [LARGE SCALE GENOMIC DNA]</scope>
    <source>
        <strain evidence="5">SF006504</strain>
    </source>
</reference>
<accession>A0A0U5CDS5</accession>
<dbReference type="AlphaFoldDB" id="A0A0U5CDS5"/>
<dbReference type="STRING" id="454130.A0A0U5CDS5"/>
<evidence type="ECO:0000313" key="4">
    <source>
        <dbReference type="EMBL" id="CEL08010.1"/>
    </source>
</evidence>
<dbReference type="Gene3D" id="3.40.50.920">
    <property type="match status" value="1"/>
</dbReference>
<organism evidence="4 5">
    <name type="scientific">Aspergillus calidoustus</name>
    <dbReference type="NCBI Taxonomy" id="454130"/>
    <lineage>
        <taxon>Eukaryota</taxon>
        <taxon>Fungi</taxon>
        <taxon>Dikarya</taxon>
        <taxon>Ascomycota</taxon>
        <taxon>Pezizomycotina</taxon>
        <taxon>Eurotiomycetes</taxon>
        <taxon>Eurotiomycetidae</taxon>
        <taxon>Eurotiales</taxon>
        <taxon>Aspergillaceae</taxon>
        <taxon>Aspergillus</taxon>
        <taxon>Aspergillus subgen. Nidulantes</taxon>
    </lineage>
</organism>
<dbReference type="Proteomes" id="UP000054771">
    <property type="component" value="Unassembled WGS sequence"/>
</dbReference>
<gene>
    <name evidence="4" type="ORF">ASPCAL11163</name>
</gene>
<sequence>MVGSKQPTPVYLSPEEAESHCRAGASIFKFCSSEDGIRPDVVLVGIGVEVMFEVVAAAALLRQRCPELRVRVVNVTDLFVLENEGTHPHALKDEAFNNLFTEDRPIHFNYHGYVSELKSLLFGRPRLDRATINGYAEEGSTTTPFDMMLVNEVSRYHVAKAAVMGGAKWNDRVKIRQQELISEFDKDIAESRKYIVANRKDRDDTYDMPSFDSSTHVEHSCTFN</sequence>
<dbReference type="InterPro" id="IPR018969">
    <property type="entry name" value="Xul5P/Fru6P_PKetolase_C"/>
</dbReference>
<comment type="similarity">
    <text evidence="1">Belongs to the XFP family.</text>
</comment>
<dbReference type="EMBL" id="CDMC01000010">
    <property type="protein sequence ID" value="CEL08010.1"/>
    <property type="molecule type" value="Genomic_DNA"/>
</dbReference>
<dbReference type="OrthoDB" id="2532903at2759"/>
<protein>
    <submittedName>
        <fullName evidence="4">Putative D-xylulose 5-phosphate/D-fructose 6-phosphate phosphoketolase</fullName>
    </submittedName>
</protein>
<dbReference type="GO" id="GO:0016832">
    <property type="term" value="F:aldehyde-lyase activity"/>
    <property type="evidence" value="ECO:0007669"/>
    <property type="project" value="InterPro"/>
</dbReference>
<dbReference type="PANTHER" id="PTHR31273">
    <property type="entry name" value="PHOSPHOKETOLASE-RELATED"/>
    <property type="match status" value="1"/>
</dbReference>
<evidence type="ECO:0000313" key="5">
    <source>
        <dbReference type="Proteomes" id="UP000054771"/>
    </source>
</evidence>
<dbReference type="GO" id="GO:0005975">
    <property type="term" value="P:carbohydrate metabolic process"/>
    <property type="evidence" value="ECO:0007669"/>
    <property type="project" value="InterPro"/>
</dbReference>
<evidence type="ECO:0000256" key="2">
    <source>
        <dbReference type="ARBA" id="ARBA00023239"/>
    </source>
</evidence>
<dbReference type="OMA" id="THVEHSC"/>
<evidence type="ECO:0000259" key="3">
    <source>
        <dbReference type="Pfam" id="PF09363"/>
    </source>
</evidence>
<keyword evidence="2" id="KW-0456">Lyase</keyword>